<dbReference type="GO" id="GO:0006508">
    <property type="term" value="P:proteolysis"/>
    <property type="evidence" value="ECO:0007669"/>
    <property type="project" value="UniProtKB-KW"/>
</dbReference>
<dbReference type="AlphaFoldDB" id="A0A1T5CDS9"/>
<dbReference type="InterPro" id="IPR001478">
    <property type="entry name" value="PDZ"/>
</dbReference>
<dbReference type="PROSITE" id="PS50106">
    <property type="entry name" value="PDZ"/>
    <property type="match status" value="1"/>
</dbReference>
<keyword evidence="3" id="KW-1185">Reference proteome</keyword>
<keyword evidence="2" id="KW-0645">Protease</keyword>
<dbReference type="PANTHER" id="PTHR32060:SF30">
    <property type="entry name" value="CARBOXY-TERMINAL PROCESSING PROTEASE CTPA"/>
    <property type="match status" value="1"/>
</dbReference>
<dbReference type="Pfam" id="PF03572">
    <property type="entry name" value="Peptidase_S41"/>
    <property type="match status" value="1"/>
</dbReference>
<dbReference type="GO" id="GO:0004175">
    <property type="term" value="F:endopeptidase activity"/>
    <property type="evidence" value="ECO:0007669"/>
    <property type="project" value="TreeGrafter"/>
</dbReference>
<dbReference type="InterPro" id="IPR029045">
    <property type="entry name" value="ClpP/crotonase-like_dom_sf"/>
</dbReference>
<organism evidence="2 3">
    <name type="scientific">Parapedobacter luteus</name>
    <dbReference type="NCBI Taxonomy" id="623280"/>
    <lineage>
        <taxon>Bacteria</taxon>
        <taxon>Pseudomonadati</taxon>
        <taxon>Bacteroidota</taxon>
        <taxon>Sphingobacteriia</taxon>
        <taxon>Sphingobacteriales</taxon>
        <taxon>Sphingobacteriaceae</taxon>
        <taxon>Parapedobacter</taxon>
    </lineage>
</organism>
<feature type="domain" description="PDZ" evidence="1">
    <location>
        <begin position="111"/>
        <end position="172"/>
    </location>
</feature>
<dbReference type="InterPro" id="IPR005151">
    <property type="entry name" value="Tail-specific_protease"/>
</dbReference>
<dbReference type="Gene3D" id="3.90.226.10">
    <property type="entry name" value="2-enoyl-CoA Hydratase, Chain A, domain 1"/>
    <property type="match status" value="1"/>
</dbReference>
<evidence type="ECO:0000259" key="1">
    <source>
        <dbReference type="PROSITE" id="PS50106"/>
    </source>
</evidence>
<dbReference type="SUPFAM" id="SSF52096">
    <property type="entry name" value="ClpP/crotonase"/>
    <property type="match status" value="1"/>
</dbReference>
<dbReference type="SMART" id="SM00245">
    <property type="entry name" value="TSPc"/>
    <property type="match status" value="1"/>
</dbReference>
<dbReference type="STRING" id="623280.SAMN05660226_02123"/>
<dbReference type="GO" id="GO:0007165">
    <property type="term" value="P:signal transduction"/>
    <property type="evidence" value="ECO:0007669"/>
    <property type="project" value="TreeGrafter"/>
</dbReference>
<evidence type="ECO:0000313" key="2">
    <source>
        <dbReference type="EMBL" id="SKB57617.1"/>
    </source>
</evidence>
<name>A0A1T5CDS9_9SPHI</name>
<proteinExistence type="predicted"/>
<dbReference type="PANTHER" id="PTHR32060">
    <property type="entry name" value="TAIL-SPECIFIC PROTEASE"/>
    <property type="match status" value="1"/>
</dbReference>
<dbReference type="InterPro" id="IPR036034">
    <property type="entry name" value="PDZ_sf"/>
</dbReference>
<dbReference type="EMBL" id="FUYS01000004">
    <property type="protein sequence ID" value="SKB57617.1"/>
    <property type="molecule type" value="Genomic_DNA"/>
</dbReference>
<dbReference type="Proteomes" id="UP000190541">
    <property type="component" value="Unassembled WGS sequence"/>
</dbReference>
<dbReference type="SMART" id="SM00228">
    <property type="entry name" value="PDZ"/>
    <property type="match status" value="1"/>
</dbReference>
<dbReference type="GO" id="GO:0008236">
    <property type="term" value="F:serine-type peptidase activity"/>
    <property type="evidence" value="ECO:0007669"/>
    <property type="project" value="InterPro"/>
</dbReference>
<gene>
    <name evidence="2" type="ORF">SAMN05660226_02123</name>
</gene>
<dbReference type="CDD" id="cd07561">
    <property type="entry name" value="Peptidase_S41_CPP_like"/>
    <property type="match status" value="1"/>
</dbReference>
<protein>
    <submittedName>
        <fullName evidence="2">C-terminal processing protease CtpA/Prc, contains a PDZ domain</fullName>
    </submittedName>
</protein>
<accession>A0A1T5CDS9</accession>
<dbReference type="GO" id="GO:0030288">
    <property type="term" value="C:outer membrane-bounded periplasmic space"/>
    <property type="evidence" value="ECO:0007669"/>
    <property type="project" value="TreeGrafter"/>
</dbReference>
<evidence type="ECO:0000313" key="3">
    <source>
        <dbReference type="Proteomes" id="UP000190541"/>
    </source>
</evidence>
<dbReference type="Gene3D" id="3.30.750.170">
    <property type="match status" value="1"/>
</dbReference>
<sequence>MEINLVKPFVASLLLGMALAGCNRDTVMPALERPARAESQEDLLKDSVYTYTYQFYLWQDALPDWFADVRANTIRYNSADAVLEALKGYARDDHGNPYDRFSFLDRWGTINAEVQQGLAGSFGIDVRYHDENSLYVKKVDIGSPAYAMGIRRGWQILQINGNSDLSLASMERDNLAFLFNALDGTHISLSLRKPDGGEVSVNLNRGNYQLQPILAHQVYDAGSKKVGYFAFDIFISTLNARGNPTYVKGQLDQLMAEFEESGIRELIVDLRYNGGGAVITAEYLSNLLAPAAVGHQLMYSNQTNDGLDAFLRAEGVSLDFSPVHFNKPNALNLERIYFLVTEGTASASELLINNLKPYMDVKLIGEHATYGKPVGYFNWNILGVDLYAVSYQTFNAMGEGDYFSGMPVDKLIYDDLTRDFGDPAEDMIAEALYYATNNHFSSNVASTQSSERTAHAGPASGRINSLLDRHGQKGMYQFAR</sequence>
<dbReference type="Gene3D" id="2.30.42.10">
    <property type="match status" value="1"/>
</dbReference>
<reference evidence="2 3" key="1">
    <citation type="submission" date="2017-02" db="EMBL/GenBank/DDBJ databases">
        <authorList>
            <person name="Peterson S.W."/>
        </authorList>
    </citation>
    <scope>NUCLEOTIDE SEQUENCE [LARGE SCALE GENOMIC DNA]</scope>
    <source>
        <strain evidence="2 3">DSM 22899</strain>
    </source>
</reference>
<dbReference type="PROSITE" id="PS51257">
    <property type="entry name" value="PROKAR_LIPOPROTEIN"/>
    <property type="match status" value="1"/>
</dbReference>
<dbReference type="SUPFAM" id="SSF50156">
    <property type="entry name" value="PDZ domain-like"/>
    <property type="match status" value="1"/>
</dbReference>
<dbReference type="RefSeq" id="WP_079716807.1">
    <property type="nucleotide sequence ID" value="NZ_FUYS01000004.1"/>
</dbReference>
<dbReference type="OrthoDB" id="7168509at2"/>
<keyword evidence="2" id="KW-0378">Hydrolase</keyword>